<proteinExistence type="inferred from homology"/>
<dbReference type="InterPro" id="IPR002634">
    <property type="entry name" value="BolA"/>
</dbReference>
<dbReference type="GO" id="GO:0016226">
    <property type="term" value="P:iron-sulfur cluster assembly"/>
    <property type="evidence" value="ECO:0007669"/>
    <property type="project" value="TreeGrafter"/>
</dbReference>
<evidence type="ECO:0000313" key="2">
    <source>
        <dbReference type="EMBL" id="MCV6824738.1"/>
    </source>
</evidence>
<dbReference type="Proteomes" id="UP001208041">
    <property type="component" value="Unassembled WGS sequence"/>
</dbReference>
<protein>
    <submittedName>
        <fullName evidence="2">BolA family transcriptional regulator</fullName>
    </submittedName>
</protein>
<dbReference type="Pfam" id="PF01722">
    <property type="entry name" value="BolA"/>
    <property type="match status" value="1"/>
</dbReference>
<dbReference type="SUPFAM" id="SSF82657">
    <property type="entry name" value="BolA-like"/>
    <property type="match status" value="1"/>
</dbReference>
<dbReference type="PIRSF" id="PIRSF003113">
    <property type="entry name" value="BolA"/>
    <property type="match status" value="1"/>
</dbReference>
<sequence length="85" mass="9186">MAIAEKIHEKLTAAFAPDTLEVINESHLHAGHAGDDGSGESHFRIVIKAPEFAEMSRINRHRAVHKALGSDIVSRIHALALDISG</sequence>
<evidence type="ECO:0000313" key="3">
    <source>
        <dbReference type="Proteomes" id="UP001208041"/>
    </source>
</evidence>
<dbReference type="EMBL" id="JAOYFC010000002">
    <property type="protein sequence ID" value="MCV6824738.1"/>
    <property type="molecule type" value="Genomic_DNA"/>
</dbReference>
<accession>A0AAE3J1C9</accession>
<organism evidence="2 3">
    <name type="scientific">Halocynthiibacter halioticoli</name>
    <dbReference type="NCBI Taxonomy" id="2986804"/>
    <lineage>
        <taxon>Bacteria</taxon>
        <taxon>Pseudomonadati</taxon>
        <taxon>Pseudomonadota</taxon>
        <taxon>Alphaproteobacteria</taxon>
        <taxon>Rhodobacterales</taxon>
        <taxon>Paracoccaceae</taxon>
        <taxon>Halocynthiibacter</taxon>
    </lineage>
</organism>
<reference evidence="2" key="1">
    <citation type="submission" date="2022-10" db="EMBL/GenBank/DDBJ databases">
        <authorList>
            <person name="Yue Y."/>
        </authorList>
    </citation>
    <scope>NUCLEOTIDE SEQUENCE</scope>
    <source>
        <strain evidence="2">Z654</strain>
    </source>
</reference>
<comment type="caution">
    <text evidence="2">The sequence shown here is derived from an EMBL/GenBank/DDBJ whole genome shotgun (WGS) entry which is preliminary data.</text>
</comment>
<dbReference type="Gene3D" id="3.30.300.90">
    <property type="entry name" value="BolA-like"/>
    <property type="match status" value="1"/>
</dbReference>
<gene>
    <name evidence="2" type="ORF">OH136_09235</name>
</gene>
<dbReference type="AlphaFoldDB" id="A0AAE3J1C9"/>
<name>A0AAE3J1C9_9RHOB</name>
<keyword evidence="3" id="KW-1185">Reference proteome</keyword>
<comment type="similarity">
    <text evidence="1">Belongs to the BolA/IbaG family.</text>
</comment>
<dbReference type="InterPro" id="IPR036065">
    <property type="entry name" value="BolA-like_sf"/>
</dbReference>
<evidence type="ECO:0000256" key="1">
    <source>
        <dbReference type="RuleBase" id="RU003860"/>
    </source>
</evidence>
<dbReference type="RefSeq" id="WP_263953592.1">
    <property type="nucleotide sequence ID" value="NZ_JAOYFC010000002.1"/>
</dbReference>
<dbReference type="PANTHER" id="PTHR46230">
    <property type="match status" value="1"/>
</dbReference>
<dbReference type="PANTHER" id="PTHR46230:SF7">
    <property type="entry name" value="BOLA-LIKE PROTEIN 1"/>
    <property type="match status" value="1"/>
</dbReference>